<gene>
    <name evidence="2" type="ORF">GPM918_LOCUS28777</name>
    <name evidence="3" type="ORF">SRO942_LOCUS29302</name>
</gene>
<dbReference type="InterPro" id="IPR041588">
    <property type="entry name" value="Integrase_H2C2"/>
</dbReference>
<dbReference type="FunFam" id="3.30.420.10:FF:000032">
    <property type="entry name" value="Retrovirus-related Pol polyprotein from transposon 297-like Protein"/>
    <property type="match status" value="1"/>
</dbReference>
<keyword evidence="4" id="KW-1185">Reference proteome</keyword>
<name>A0A815E4K3_9BILA</name>
<dbReference type="EMBL" id="CAJNOQ010012721">
    <property type="protein sequence ID" value="CAF1306387.1"/>
    <property type="molecule type" value="Genomic_DNA"/>
</dbReference>
<dbReference type="InterPro" id="IPR001584">
    <property type="entry name" value="Integrase_cat-core"/>
</dbReference>
<sequence>MMLREQQDKDPDIQKIIQELHKNPKSSPFVLRDNILYKLVIPSRTSKTKIHVIYLPNLMIKPLLYATHNDPMTGGHFSTDRIYNKIKHKYWWPNMKNNIKMHIKSCSLCQQYNVSRHKKHGQLKPIPPPDGPFMLVGIDFCGPFKRTPRENLYVLVITDYFTRHITALALPDCTAETTAHALFNNYFCKYGIPAVIISDQGPHFQNILMHNIQKLIGYNHIYSTPYHPQTNGIVERFNSTFVPQISKLQDTQDNNWDEYLQAVVFAYNSGVHKTTKFSPYELLYGRPPRLPIDSRPHHFTFHKPNDYFEQLKKTLNIYHKAAKENIIQQQQLNKQRYDIHRQDPHYKLGDRVWMRIFGMRGKLDPKFSLKPKIIIYCNHPTYIVLDEDTNIESRVHVGDLKPVNLSTIQSN</sequence>
<dbReference type="Gene3D" id="3.30.420.10">
    <property type="entry name" value="Ribonuclease H-like superfamily/Ribonuclease H"/>
    <property type="match status" value="1"/>
</dbReference>
<dbReference type="Pfam" id="PF17921">
    <property type="entry name" value="Integrase_H2C2"/>
    <property type="match status" value="1"/>
</dbReference>
<evidence type="ECO:0000313" key="4">
    <source>
        <dbReference type="Proteomes" id="UP000663829"/>
    </source>
</evidence>
<evidence type="ECO:0000313" key="3">
    <source>
        <dbReference type="EMBL" id="CAF4139990.1"/>
    </source>
</evidence>
<dbReference type="AlphaFoldDB" id="A0A815E4K3"/>
<dbReference type="PROSITE" id="PS50994">
    <property type="entry name" value="INTEGRASE"/>
    <property type="match status" value="1"/>
</dbReference>
<dbReference type="Proteomes" id="UP000663829">
    <property type="component" value="Unassembled WGS sequence"/>
</dbReference>
<dbReference type="PANTHER" id="PTHR37984:SF15">
    <property type="entry name" value="INTEGRASE CATALYTIC DOMAIN-CONTAINING PROTEIN"/>
    <property type="match status" value="1"/>
</dbReference>
<dbReference type="PANTHER" id="PTHR37984">
    <property type="entry name" value="PROTEIN CBG26694"/>
    <property type="match status" value="1"/>
</dbReference>
<dbReference type="InterPro" id="IPR036397">
    <property type="entry name" value="RNaseH_sf"/>
</dbReference>
<dbReference type="FunFam" id="1.10.340.70:FF:000001">
    <property type="entry name" value="Retrovirus-related Pol polyprotein from transposon gypsy-like Protein"/>
    <property type="match status" value="1"/>
</dbReference>
<dbReference type="GO" id="GO:0003676">
    <property type="term" value="F:nucleic acid binding"/>
    <property type="evidence" value="ECO:0007669"/>
    <property type="project" value="InterPro"/>
</dbReference>
<protein>
    <recommendedName>
        <fullName evidence="1">Integrase catalytic domain-containing protein</fullName>
    </recommendedName>
</protein>
<dbReference type="InterPro" id="IPR012337">
    <property type="entry name" value="RNaseH-like_sf"/>
</dbReference>
<proteinExistence type="predicted"/>
<evidence type="ECO:0000259" key="1">
    <source>
        <dbReference type="PROSITE" id="PS50994"/>
    </source>
</evidence>
<dbReference type="Pfam" id="PF00665">
    <property type="entry name" value="rve"/>
    <property type="match status" value="1"/>
</dbReference>
<dbReference type="Proteomes" id="UP000681722">
    <property type="component" value="Unassembled WGS sequence"/>
</dbReference>
<feature type="domain" description="Integrase catalytic" evidence="1">
    <location>
        <begin position="128"/>
        <end position="287"/>
    </location>
</feature>
<accession>A0A815E4K3</accession>
<evidence type="ECO:0000313" key="2">
    <source>
        <dbReference type="EMBL" id="CAF1306387.1"/>
    </source>
</evidence>
<comment type="caution">
    <text evidence="2">The sequence shown here is derived from an EMBL/GenBank/DDBJ whole genome shotgun (WGS) entry which is preliminary data.</text>
</comment>
<organism evidence="2 4">
    <name type="scientific">Didymodactylos carnosus</name>
    <dbReference type="NCBI Taxonomy" id="1234261"/>
    <lineage>
        <taxon>Eukaryota</taxon>
        <taxon>Metazoa</taxon>
        <taxon>Spiralia</taxon>
        <taxon>Gnathifera</taxon>
        <taxon>Rotifera</taxon>
        <taxon>Eurotatoria</taxon>
        <taxon>Bdelloidea</taxon>
        <taxon>Philodinida</taxon>
        <taxon>Philodinidae</taxon>
        <taxon>Didymodactylos</taxon>
    </lineage>
</organism>
<reference evidence="2" key="1">
    <citation type="submission" date="2021-02" db="EMBL/GenBank/DDBJ databases">
        <authorList>
            <person name="Nowell W R."/>
        </authorList>
    </citation>
    <scope>NUCLEOTIDE SEQUENCE</scope>
</reference>
<dbReference type="GO" id="GO:0015074">
    <property type="term" value="P:DNA integration"/>
    <property type="evidence" value="ECO:0007669"/>
    <property type="project" value="InterPro"/>
</dbReference>
<dbReference type="Gene3D" id="1.10.340.70">
    <property type="match status" value="1"/>
</dbReference>
<dbReference type="SUPFAM" id="SSF53098">
    <property type="entry name" value="Ribonuclease H-like"/>
    <property type="match status" value="1"/>
</dbReference>
<dbReference type="EMBL" id="CAJOBC010040107">
    <property type="protein sequence ID" value="CAF4139990.1"/>
    <property type="molecule type" value="Genomic_DNA"/>
</dbReference>
<dbReference type="OrthoDB" id="441971at2759"/>
<dbReference type="InterPro" id="IPR050951">
    <property type="entry name" value="Retrovirus_Pol_polyprotein"/>
</dbReference>